<dbReference type="InterPro" id="IPR002201">
    <property type="entry name" value="Glyco_trans_9"/>
</dbReference>
<name>A0ABV9L4Q5_9BACT</name>
<keyword evidence="4" id="KW-1185">Reference proteome</keyword>
<protein>
    <submittedName>
        <fullName evidence="3">Glycosyltransferase family 9 protein</fullName>
    </submittedName>
</protein>
<dbReference type="EMBL" id="JBHSGN010000164">
    <property type="protein sequence ID" value="MFC4676938.1"/>
    <property type="molecule type" value="Genomic_DNA"/>
</dbReference>
<dbReference type="PANTHER" id="PTHR30160:SF7">
    <property type="entry name" value="ADP-HEPTOSE--LPS HEPTOSYLTRANSFERASE 2"/>
    <property type="match status" value="1"/>
</dbReference>
<gene>
    <name evidence="3" type="ORF">ACFO6W_24975</name>
</gene>
<sequence>MSFKSSVNGKRRAIMRGLTRNIGRSAFNKYAHGISDSDIRRVLISRPNSRLGNQLLITPLVQEISGTFPNCKIDLFVRGNISFILFENYKNVDRIIKLPKKPFRELFKYLKVWFSLKKHNYDIVINVDNNSSSGRLSTQFTNARFKFFNDLDKDLLAKYEDYEHIAKFPVYNFRGNLIRLGFNGTDIDKPIPVLDIKLSLSEIATGKKIMDSLVDKEKKTISVYTYATGDKCYSKDWWFNTYERLKAEYGEKYNILEILPVENVSQIDFKAPSYYSKDIREITAFINNTEVFIGADSGIMHLASAAQTPVVGLFSVTNADKYKPYNEGSVAVDTNTMDINDIVAAIDKILGIKK</sequence>
<dbReference type="CDD" id="cd03789">
    <property type="entry name" value="GT9_LPS_heptosyltransferase"/>
    <property type="match status" value="1"/>
</dbReference>
<evidence type="ECO:0000313" key="3">
    <source>
        <dbReference type="EMBL" id="MFC4676938.1"/>
    </source>
</evidence>
<reference evidence="4" key="1">
    <citation type="journal article" date="2019" name="Int. J. Syst. Evol. Microbiol.">
        <title>The Global Catalogue of Microorganisms (GCM) 10K type strain sequencing project: providing services to taxonomists for standard genome sequencing and annotation.</title>
        <authorList>
            <consortium name="The Broad Institute Genomics Platform"/>
            <consortium name="The Broad Institute Genome Sequencing Center for Infectious Disease"/>
            <person name="Wu L."/>
            <person name="Ma J."/>
        </authorList>
    </citation>
    <scope>NUCLEOTIDE SEQUENCE [LARGE SCALE GENOMIC DNA]</scope>
    <source>
        <strain evidence="4">CCUG 66188</strain>
    </source>
</reference>
<evidence type="ECO:0000256" key="1">
    <source>
        <dbReference type="ARBA" id="ARBA00022676"/>
    </source>
</evidence>
<dbReference type="RefSeq" id="WP_380001643.1">
    <property type="nucleotide sequence ID" value="NZ_JBHSGN010000164.1"/>
</dbReference>
<dbReference type="Gene3D" id="3.40.50.2000">
    <property type="entry name" value="Glycogen Phosphorylase B"/>
    <property type="match status" value="2"/>
</dbReference>
<dbReference type="Proteomes" id="UP001596023">
    <property type="component" value="Unassembled WGS sequence"/>
</dbReference>
<dbReference type="PANTHER" id="PTHR30160">
    <property type="entry name" value="TETRAACYLDISACCHARIDE 4'-KINASE-RELATED"/>
    <property type="match status" value="1"/>
</dbReference>
<dbReference type="SUPFAM" id="SSF53756">
    <property type="entry name" value="UDP-Glycosyltransferase/glycogen phosphorylase"/>
    <property type="match status" value="1"/>
</dbReference>
<dbReference type="InterPro" id="IPR051199">
    <property type="entry name" value="LPS_LOS_Heptosyltrfase"/>
</dbReference>
<comment type="caution">
    <text evidence="3">The sequence shown here is derived from an EMBL/GenBank/DDBJ whole genome shotgun (WGS) entry which is preliminary data.</text>
</comment>
<proteinExistence type="predicted"/>
<keyword evidence="2" id="KW-0808">Transferase</keyword>
<accession>A0ABV9L4Q5</accession>
<evidence type="ECO:0000256" key="2">
    <source>
        <dbReference type="ARBA" id="ARBA00022679"/>
    </source>
</evidence>
<organism evidence="3 4">
    <name type="scientific">Dysgonomonas termitidis</name>
    <dbReference type="NCBI Taxonomy" id="1516126"/>
    <lineage>
        <taxon>Bacteria</taxon>
        <taxon>Pseudomonadati</taxon>
        <taxon>Bacteroidota</taxon>
        <taxon>Bacteroidia</taxon>
        <taxon>Bacteroidales</taxon>
        <taxon>Dysgonomonadaceae</taxon>
        <taxon>Dysgonomonas</taxon>
    </lineage>
</organism>
<dbReference type="Pfam" id="PF01075">
    <property type="entry name" value="Glyco_transf_9"/>
    <property type="match status" value="1"/>
</dbReference>
<evidence type="ECO:0000313" key="4">
    <source>
        <dbReference type="Proteomes" id="UP001596023"/>
    </source>
</evidence>
<keyword evidence="1" id="KW-0328">Glycosyltransferase</keyword>